<evidence type="ECO:0000313" key="2">
    <source>
        <dbReference type="Proteomes" id="UP000218542"/>
    </source>
</evidence>
<sequence length="157" mass="17276">MLVYVGYEINTVITEIRPLVKERESGKSLVSDIASEIVNLRYSIHDVVVTVDQAKAEIESIDQNITPLIHEIESVRRDMPVLIDRTEKLMVTDVPDLLLRAEQLIADIEKAGERAGKGAVKGAVKGTIGLPVNTGIGILSSPAKIFKKKENSDQKMK</sequence>
<dbReference type="AlphaFoldDB" id="A0A286U4G7"/>
<protein>
    <submittedName>
        <fullName evidence="1">Vacuolar protein sorting-associated protein</fullName>
    </submittedName>
</protein>
<dbReference type="EMBL" id="BAOS01000046">
    <property type="protein sequence ID" value="GAX63027.1"/>
    <property type="molecule type" value="Genomic_DNA"/>
</dbReference>
<organism evidence="1 2">
    <name type="scientific">Candidatus Scalindua japonica</name>
    <dbReference type="NCBI Taxonomy" id="1284222"/>
    <lineage>
        <taxon>Bacteria</taxon>
        <taxon>Pseudomonadati</taxon>
        <taxon>Planctomycetota</taxon>
        <taxon>Candidatus Brocadiia</taxon>
        <taxon>Candidatus Brocadiales</taxon>
        <taxon>Candidatus Scalinduaceae</taxon>
        <taxon>Candidatus Scalindua</taxon>
    </lineage>
</organism>
<dbReference type="Proteomes" id="UP000218542">
    <property type="component" value="Unassembled WGS sequence"/>
</dbReference>
<gene>
    <name evidence="1" type="ORF">SCALIN_C46_0032</name>
</gene>
<accession>A0A286U4G7</accession>
<comment type="caution">
    <text evidence="1">The sequence shown here is derived from an EMBL/GenBank/DDBJ whole genome shotgun (WGS) entry which is preliminary data.</text>
</comment>
<reference evidence="2" key="1">
    <citation type="journal article" date="2017" name="Environ. Microbiol. Rep.">
        <title>Genetic Diversity of Marine Anaerobic Ammonium-Oxidizing Bacteria as Revealed by Genomic and Proteomic Analyses of 'Candidatus Scalindua japonica'.</title>
        <authorList>
            <person name="Oshiki M."/>
            <person name="Mizuto K."/>
            <person name="Kimura Z."/>
            <person name="Kindaichi T."/>
            <person name="Satoh H."/>
            <person name="Okabe S."/>
        </authorList>
    </citation>
    <scope>NUCLEOTIDE SEQUENCE [LARGE SCALE GENOMIC DNA]</scope>
    <source>
        <strain evidence="2">husup-a2</strain>
    </source>
</reference>
<evidence type="ECO:0000313" key="1">
    <source>
        <dbReference type="EMBL" id="GAX63027.1"/>
    </source>
</evidence>
<proteinExistence type="predicted"/>
<keyword evidence="2" id="KW-1185">Reference proteome</keyword>
<name>A0A286U4G7_9BACT</name>